<reference evidence="2 3" key="1">
    <citation type="submission" date="2022-01" db="EMBL/GenBank/DDBJ databases">
        <title>Flavihumibacter sp. nov., isolated from sediment of a river.</title>
        <authorList>
            <person name="Liu H."/>
        </authorList>
    </citation>
    <scope>NUCLEOTIDE SEQUENCE [LARGE SCALE GENOMIC DNA]</scope>
    <source>
        <strain evidence="2 3">RY-1</strain>
    </source>
</reference>
<sequence length="301" mass="35548">MKICRKYVLVWLVFILSANLYATTNTDSLYRIVGIQTRGDYYVIRAQRNDSLFKIVSRVVTLDSNSNLELIRKGNKYKFIWGIMDMDTSANVEPLVGISNYLHVKKSRYWGDSKIKFTKRFHYRLYNTRNLIGFYYVPSAFIYCRENYLNRVLDSDSNNRYFVVIKAKINEVEKEIVVLNKSLLDIMKLKDPKFKDKEVYKNYLKQMILANKSLSFTDSEYKKMDAGTIISDSILLDSIQLQNGVFLNNYFYVSEKYNYAVLKHNVQQYKIGAIMKLMFESNYLMSMVEGRLTIEDLKYCR</sequence>
<dbReference type="EMBL" id="JAKEVY010000001">
    <property type="protein sequence ID" value="MCF1714180.1"/>
    <property type="molecule type" value="Genomic_DNA"/>
</dbReference>
<keyword evidence="1" id="KW-0732">Signal</keyword>
<feature type="signal peptide" evidence="1">
    <location>
        <begin position="1"/>
        <end position="22"/>
    </location>
</feature>
<name>A0ABS9BFY0_9BACT</name>
<evidence type="ECO:0000313" key="2">
    <source>
        <dbReference type="EMBL" id="MCF1714180.1"/>
    </source>
</evidence>
<proteinExistence type="predicted"/>
<protein>
    <submittedName>
        <fullName evidence="2">Uncharacterized protein</fullName>
    </submittedName>
</protein>
<evidence type="ECO:0000313" key="3">
    <source>
        <dbReference type="Proteomes" id="UP001200145"/>
    </source>
</evidence>
<dbReference type="RefSeq" id="WP_234864707.1">
    <property type="nucleotide sequence ID" value="NZ_JAKEVY010000001.1"/>
</dbReference>
<accession>A0ABS9BFY0</accession>
<evidence type="ECO:0000256" key="1">
    <source>
        <dbReference type="SAM" id="SignalP"/>
    </source>
</evidence>
<gene>
    <name evidence="2" type="ORF">L0U88_06030</name>
</gene>
<organism evidence="2 3">
    <name type="scientific">Flavihumibacter fluminis</name>
    <dbReference type="NCBI Taxonomy" id="2909236"/>
    <lineage>
        <taxon>Bacteria</taxon>
        <taxon>Pseudomonadati</taxon>
        <taxon>Bacteroidota</taxon>
        <taxon>Chitinophagia</taxon>
        <taxon>Chitinophagales</taxon>
        <taxon>Chitinophagaceae</taxon>
        <taxon>Flavihumibacter</taxon>
    </lineage>
</organism>
<feature type="chain" id="PRO_5046348542" evidence="1">
    <location>
        <begin position="23"/>
        <end position="301"/>
    </location>
</feature>
<keyword evidence="3" id="KW-1185">Reference proteome</keyword>
<dbReference type="Proteomes" id="UP001200145">
    <property type="component" value="Unassembled WGS sequence"/>
</dbReference>
<comment type="caution">
    <text evidence="2">The sequence shown here is derived from an EMBL/GenBank/DDBJ whole genome shotgun (WGS) entry which is preliminary data.</text>
</comment>